<dbReference type="GO" id="GO:0019843">
    <property type="term" value="F:rRNA binding"/>
    <property type="evidence" value="ECO:0007669"/>
    <property type="project" value="UniProtKB-KW"/>
</dbReference>
<keyword evidence="6 9" id="KW-0255">Endonuclease</keyword>
<comment type="subunit">
    <text evidence="9">Homodimer.</text>
</comment>
<feature type="binding site" evidence="9">
    <location>
        <position position="35"/>
    </location>
    <ligand>
        <name>Mg(2+)</name>
        <dbReference type="ChEBI" id="CHEBI:18420"/>
    </ligand>
</feature>
<dbReference type="GO" id="GO:0006397">
    <property type="term" value="P:mRNA processing"/>
    <property type="evidence" value="ECO:0007669"/>
    <property type="project" value="UniProtKB-UniRule"/>
</dbReference>
<name>A0AA52EBY3_9PROT</name>
<dbReference type="FunFam" id="1.10.1520.10:FF:000001">
    <property type="entry name" value="Ribonuclease 3"/>
    <property type="match status" value="1"/>
</dbReference>
<feature type="binding site" evidence="9">
    <location>
        <position position="111"/>
    </location>
    <ligand>
        <name>Mg(2+)</name>
        <dbReference type="ChEBI" id="CHEBI:18420"/>
    </ligand>
</feature>
<feature type="domain" description="RNase III" evidence="11">
    <location>
        <begin position="1"/>
        <end position="122"/>
    </location>
</feature>
<dbReference type="GO" id="GO:0005737">
    <property type="term" value="C:cytoplasm"/>
    <property type="evidence" value="ECO:0007669"/>
    <property type="project" value="UniProtKB-SubCell"/>
</dbReference>
<dbReference type="InterPro" id="IPR000999">
    <property type="entry name" value="RNase_III_dom"/>
</dbReference>
<evidence type="ECO:0000259" key="11">
    <source>
        <dbReference type="PROSITE" id="PS50142"/>
    </source>
</evidence>
<dbReference type="PROSITE" id="PS50142">
    <property type="entry name" value="RNASE_3_2"/>
    <property type="match status" value="1"/>
</dbReference>
<dbReference type="SMART" id="SM00535">
    <property type="entry name" value="RIBOc"/>
    <property type="match status" value="1"/>
</dbReference>
<dbReference type="SUPFAM" id="SSF69065">
    <property type="entry name" value="RNase III domain-like"/>
    <property type="match status" value="1"/>
</dbReference>
<comment type="function">
    <text evidence="9">Digests double-stranded RNA. Involved in the processing of primary rRNA transcript to yield the immediate precursors to the large and small rRNAs (23S and 16S). Processes some mRNAs, and tRNAs when they are encoded in the rRNA operon. Processes pre-crRNA and tracrRNA of type II CRISPR loci if present in the organism.</text>
</comment>
<dbReference type="Gene3D" id="1.10.1520.10">
    <property type="entry name" value="Ribonuclease III domain"/>
    <property type="match status" value="1"/>
</dbReference>
<dbReference type="EMBL" id="CP123872">
    <property type="protein sequence ID" value="WND01981.1"/>
    <property type="molecule type" value="Genomic_DNA"/>
</dbReference>
<keyword evidence="9" id="KW-0479">Metal-binding</keyword>
<keyword evidence="4 9" id="KW-0507">mRNA processing</keyword>
<dbReference type="KEGG" id="tmk:QGN29_10525"/>
<dbReference type="PROSITE" id="PS00517">
    <property type="entry name" value="RNASE_3_1"/>
    <property type="match status" value="1"/>
</dbReference>
<dbReference type="InterPro" id="IPR011907">
    <property type="entry name" value="RNase_III"/>
</dbReference>
<keyword evidence="3 9" id="KW-0698">rRNA processing</keyword>
<dbReference type="NCBIfam" id="TIGR02191">
    <property type="entry name" value="RNaseIII"/>
    <property type="match status" value="1"/>
</dbReference>
<evidence type="ECO:0000313" key="12">
    <source>
        <dbReference type="EMBL" id="WND01981.1"/>
    </source>
</evidence>
<evidence type="ECO:0000256" key="9">
    <source>
        <dbReference type="HAMAP-Rule" id="MF_00104"/>
    </source>
</evidence>
<dbReference type="GO" id="GO:0046872">
    <property type="term" value="F:metal ion binding"/>
    <property type="evidence" value="ECO:0007669"/>
    <property type="project" value="UniProtKB-KW"/>
</dbReference>
<dbReference type="InterPro" id="IPR036389">
    <property type="entry name" value="RNase_III_sf"/>
</dbReference>
<evidence type="ECO:0000256" key="6">
    <source>
        <dbReference type="ARBA" id="ARBA00022759"/>
    </source>
</evidence>
<keyword evidence="9" id="KW-0460">Magnesium</keyword>
<dbReference type="Pfam" id="PF00035">
    <property type="entry name" value="dsrm"/>
    <property type="match status" value="1"/>
</dbReference>
<dbReference type="Proteomes" id="UP001268683">
    <property type="component" value="Chromosome"/>
</dbReference>
<dbReference type="CDD" id="cd10845">
    <property type="entry name" value="DSRM_RNAse_III_family"/>
    <property type="match status" value="1"/>
</dbReference>
<dbReference type="GO" id="GO:0010468">
    <property type="term" value="P:regulation of gene expression"/>
    <property type="evidence" value="ECO:0007669"/>
    <property type="project" value="TreeGrafter"/>
</dbReference>
<keyword evidence="13" id="KW-1185">Reference proteome</keyword>
<gene>
    <name evidence="9 12" type="primary">rnc</name>
    <name evidence="12" type="ORF">QGN29_10525</name>
</gene>
<dbReference type="Gene3D" id="3.30.160.20">
    <property type="match status" value="1"/>
</dbReference>
<dbReference type="PANTHER" id="PTHR11207">
    <property type="entry name" value="RIBONUCLEASE III"/>
    <property type="match status" value="1"/>
</dbReference>
<proteinExistence type="inferred from homology"/>
<comment type="cofactor">
    <cofactor evidence="9">
        <name>Mg(2+)</name>
        <dbReference type="ChEBI" id="CHEBI:18420"/>
    </cofactor>
</comment>
<dbReference type="PROSITE" id="PS50137">
    <property type="entry name" value="DS_RBD"/>
    <property type="match status" value="1"/>
</dbReference>
<organism evidence="12 13">
    <name type="scientific">Temperatibacter marinus</name>
    <dbReference type="NCBI Taxonomy" id="1456591"/>
    <lineage>
        <taxon>Bacteria</taxon>
        <taxon>Pseudomonadati</taxon>
        <taxon>Pseudomonadota</taxon>
        <taxon>Alphaproteobacteria</taxon>
        <taxon>Kordiimonadales</taxon>
        <taxon>Temperatibacteraceae</taxon>
        <taxon>Temperatibacter</taxon>
    </lineage>
</organism>
<sequence length="218" mass="23694">MVNQIGTYKFSDPKLLEEALSHPSLAGKLNYQRLEFLGDRVLGLVTAEQLFMTFPNEAEGKLNNRFVSLVRKETLAEIAEESGIVKMITMSHGAEGEGTRSKSAVQSDVCEAVIGAIYLDGGLNPARDFVLKYIKPRMTQAACASKDDKTILQEWAQARGLALPEYTEVGRSGPDHSPVFEIIVSVTGYGEAKATGTSKRDAQQAAAKALLQTLESQK</sequence>
<dbReference type="GO" id="GO:0003725">
    <property type="term" value="F:double-stranded RNA binding"/>
    <property type="evidence" value="ECO:0007669"/>
    <property type="project" value="TreeGrafter"/>
</dbReference>
<evidence type="ECO:0000259" key="10">
    <source>
        <dbReference type="PROSITE" id="PS50137"/>
    </source>
</evidence>
<feature type="active site" evidence="9">
    <location>
        <position position="111"/>
    </location>
</feature>
<keyword evidence="9" id="KW-0819">tRNA processing</keyword>
<dbReference type="HAMAP" id="MF_00104">
    <property type="entry name" value="RNase_III"/>
    <property type="match status" value="1"/>
</dbReference>
<keyword evidence="8 9" id="KW-0694">RNA-binding</keyword>
<comment type="catalytic activity">
    <reaction evidence="1 9">
        <text>Endonucleolytic cleavage to 5'-phosphomonoester.</text>
        <dbReference type="EC" id="3.1.26.3"/>
    </reaction>
</comment>
<dbReference type="Pfam" id="PF14622">
    <property type="entry name" value="Ribonucleas_3_3"/>
    <property type="match status" value="1"/>
</dbReference>
<dbReference type="GO" id="GO:0004525">
    <property type="term" value="F:ribonuclease III activity"/>
    <property type="evidence" value="ECO:0007669"/>
    <property type="project" value="UniProtKB-UniRule"/>
</dbReference>
<evidence type="ECO:0000256" key="7">
    <source>
        <dbReference type="ARBA" id="ARBA00022801"/>
    </source>
</evidence>
<evidence type="ECO:0000256" key="4">
    <source>
        <dbReference type="ARBA" id="ARBA00022664"/>
    </source>
</evidence>
<feature type="binding site" evidence="9">
    <location>
        <position position="108"/>
    </location>
    <ligand>
        <name>Mg(2+)</name>
        <dbReference type="ChEBI" id="CHEBI:18420"/>
    </ligand>
</feature>
<dbReference type="SUPFAM" id="SSF54768">
    <property type="entry name" value="dsRNA-binding domain-like"/>
    <property type="match status" value="1"/>
</dbReference>
<keyword evidence="7 9" id="KW-0378">Hydrolase</keyword>
<evidence type="ECO:0000256" key="1">
    <source>
        <dbReference type="ARBA" id="ARBA00000109"/>
    </source>
</evidence>
<evidence type="ECO:0000313" key="13">
    <source>
        <dbReference type="Proteomes" id="UP001268683"/>
    </source>
</evidence>
<dbReference type="PANTHER" id="PTHR11207:SF0">
    <property type="entry name" value="RIBONUCLEASE 3"/>
    <property type="match status" value="1"/>
</dbReference>
<accession>A0AA52EBY3</accession>
<keyword evidence="9" id="KW-0699">rRNA-binding</keyword>
<dbReference type="GO" id="GO:0006364">
    <property type="term" value="P:rRNA processing"/>
    <property type="evidence" value="ECO:0007669"/>
    <property type="project" value="UniProtKB-UniRule"/>
</dbReference>
<comment type="similarity">
    <text evidence="2">Belongs to the ribonuclease III family.</text>
</comment>
<dbReference type="RefSeq" id="WP_310797816.1">
    <property type="nucleotide sequence ID" value="NZ_CP123872.1"/>
</dbReference>
<feature type="domain" description="DRBM" evidence="10">
    <location>
        <begin position="147"/>
        <end position="216"/>
    </location>
</feature>
<protein>
    <recommendedName>
        <fullName evidence="9">Ribonuclease 3</fullName>
        <ecNumber evidence="9">3.1.26.3</ecNumber>
    </recommendedName>
    <alternativeName>
        <fullName evidence="9">Ribonuclease III</fullName>
        <shortName evidence="9">RNase III</shortName>
    </alternativeName>
</protein>
<evidence type="ECO:0000256" key="5">
    <source>
        <dbReference type="ARBA" id="ARBA00022722"/>
    </source>
</evidence>
<evidence type="ECO:0000256" key="8">
    <source>
        <dbReference type="ARBA" id="ARBA00022884"/>
    </source>
</evidence>
<reference evidence="12" key="1">
    <citation type="submission" date="2023-04" db="EMBL/GenBank/DDBJ databases">
        <title>Complete genome sequence of Temperatibacter marinus.</title>
        <authorList>
            <person name="Rong J.-C."/>
            <person name="Yi M.-L."/>
            <person name="Zhao Q."/>
        </authorList>
    </citation>
    <scope>NUCLEOTIDE SEQUENCE</scope>
    <source>
        <strain evidence="12">NBRC 110045</strain>
    </source>
</reference>
<evidence type="ECO:0000256" key="2">
    <source>
        <dbReference type="ARBA" id="ARBA00010183"/>
    </source>
</evidence>
<comment type="subcellular location">
    <subcellularLocation>
        <location evidence="9">Cytoplasm</location>
    </subcellularLocation>
</comment>
<keyword evidence="5 9" id="KW-0540">Nuclease</keyword>
<dbReference type="AlphaFoldDB" id="A0AA52EBY3"/>
<dbReference type="InterPro" id="IPR014720">
    <property type="entry name" value="dsRBD_dom"/>
</dbReference>
<dbReference type="GO" id="GO:0008033">
    <property type="term" value="P:tRNA processing"/>
    <property type="evidence" value="ECO:0007669"/>
    <property type="project" value="UniProtKB-KW"/>
</dbReference>
<dbReference type="EC" id="3.1.26.3" evidence="9"/>
<evidence type="ECO:0000256" key="3">
    <source>
        <dbReference type="ARBA" id="ARBA00022552"/>
    </source>
</evidence>
<dbReference type="CDD" id="cd00593">
    <property type="entry name" value="RIBOc"/>
    <property type="match status" value="1"/>
</dbReference>
<feature type="active site" evidence="9">
    <location>
        <position position="39"/>
    </location>
</feature>
<dbReference type="SMART" id="SM00358">
    <property type="entry name" value="DSRM"/>
    <property type="match status" value="1"/>
</dbReference>
<keyword evidence="9" id="KW-0963">Cytoplasm</keyword>